<keyword evidence="3 9" id="KW-0812">Transmembrane</keyword>
<name>A0ABX5FCP2_9BURK</name>
<dbReference type="InterPro" id="IPR036909">
    <property type="entry name" value="Cyt_c-like_dom_sf"/>
</dbReference>
<dbReference type="PANTHER" id="PTHR10266">
    <property type="entry name" value="CYTOCHROME C1"/>
    <property type="match status" value="1"/>
</dbReference>
<dbReference type="SUPFAM" id="SSF46626">
    <property type="entry name" value="Cytochrome c"/>
    <property type="match status" value="1"/>
</dbReference>
<evidence type="ECO:0000256" key="8">
    <source>
        <dbReference type="PROSITE-ProRule" id="PRU00433"/>
    </source>
</evidence>
<feature type="transmembrane region" description="Helical" evidence="9">
    <location>
        <begin position="220"/>
        <end position="240"/>
    </location>
</feature>
<dbReference type="InterPro" id="IPR002326">
    <property type="entry name" value="Cyt_c1"/>
</dbReference>
<comment type="subcellular location">
    <subcellularLocation>
        <location evidence="1">Membrane</location>
    </subcellularLocation>
</comment>
<keyword evidence="4 8" id="KW-0479">Metal-binding</keyword>
<keyword evidence="12" id="KW-1185">Reference proteome</keyword>
<evidence type="ECO:0000256" key="3">
    <source>
        <dbReference type="ARBA" id="ARBA00022692"/>
    </source>
</evidence>
<dbReference type="PANTHER" id="PTHR10266:SF3">
    <property type="entry name" value="CYTOCHROME C1, HEME PROTEIN, MITOCHONDRIAL"/>
    <property type="match status" value="1"/>
</dbReference>
<evidence type="ECO:0000256" key="5">
    <source>
        <dbReference type="ARBA" id="ARBA00022989"/>
    </source>
</evidence>
<dbReference type="Gene3D" id="1.10.760.10">
    <property type="entry name" value="Cytochrome c-like domain"/>
    <property type="match status" value="1"/>
</dbReference>
<evidence type="ECO:0000259" key="10">
    <source>
        <dbReference type="PROSITE" id="PS51007"/>
    </source>
</evidence>
<gene>
    <name evidence="11" type="primary">petC</name>
    <name evidence="11" type="ORF">BZL35_00991</name>
</gene>
<keyword evidence="5 9" id="KW-1133">Transmembrane helix</keyword>
<proteinExistence type="predicted"/>
<dbReference type="InterPro" id="IPR009056">
    <property type="entry name" value="Cyt_c-like_dom"/>
</dbReference>
<dbReference type="Pfam" id="PF02167">
    <property type="entry name" value="Cytochrom_C1"/>
    <property type="match status" value="1"/>
</dbReference>
<keyword evidence="6 8" id="KW-0408">Iron</keyword>
<keyword evidence="2 8" id="KW-0349">Heme</keyword>
<evidence type="ECO:0000256" key="6">
    <source>
        <dbReference type="ARBA" id="ARBA00023004"/>
    </source>
</evidence>
<dbReference type="PROSITE" id="PS51007">
    <property type="entry name" value="CYTC"/>
    <property type="match status" value="1"/>
</dbReference>
<evidence type="ECO:0000313" key="12">
    <source>
        <dbReference type="Proteomes" id="UP000242660"/>
    </source>
</evidence>
<evidence type="ECO:0000256" key="7">
    <source>
        <dbReference type="ARBA" id="ARBA00023136"/>
    </source>
</evidence>
<protein>
    <submittedName>
        <fullName evidence="11">Cytochrome c1</fullName>
    </submittedName>
</protein>
<organism evidence="11 12">
    <name type="scientific">Candidatus Pandoraea novymonadis</name>
    <dbReference type="NCBI Taxonomy" id="1808959"/>
    <lineage>
        <taxon>Bacteria</taxon>
        <taxon>Pseudomonadati</taxon>
        <taxon>Pseudomonadota</taxon>
        <taxon>Betaproteobacteria</taxon>
        <taxon>Burkholderiales</taxon>
        <taxon>Burkholderiaceae</taxon>
        <taxon>Pandoraea</taxon>
    </lineage>
</organism>
<evidence type="ECO:0000313" key="11">
    <source>
        <dbReference type="EMBL" id="PSB91594.1"/>
    </source>
</evidence>
<accession>A0ABX5FCP2</accession>
<evidence type="ECO:0000256" key="4">
    <source>
        <dbReference type="ARBA" id="ARBA00022723"/>
    </source>
</evidence>
<dbReference type="Proteomes" id="UP000242660">
    <property type="component" value="Unassembled WGS sequence"/>
</dbReference>
<sequence length="247" mass="28313">MILIRFVTIKKMFFIVLVLSCGFIFPAIAGESVVLDSAPNRINDVAALQRGAKLFLKYCLNCHSASLMRYSRLKDLGFSEKKIKENMFFFTEKIDEPMTVAMQMSDAKDWFGSIPPDLSVQARVKGTDWLYTYLRAFYRDDSRSTGWNNVVFPNVGMPNPLWELQGQRAIKNQGKMNSNSMFIQLTPGIMKPGDFDNAVADLVSYLDWMSEPVQRTRKKLGVWVLLFLAIFTLLAFRLNAAYWKDVK</sequence>
<evidence type="ECO:0000256" key="9">
    <source>
        <dbReference type="SAM" id="Phobius"/>
    </source>
</evidence>
<dbReference type="PRINTS" id="PR00603">
    <property type="entry name" value="CYTOCHROMEC1"/>
</dbReference>
<evidence type="ECO:0000256" key="1">
    <source>
        <dbReference type="ARBA" id="ARBA00004370"/>
    </source>
</evidence>
<dbReference type="EMBL" id="MUHY01000004">
    <property type="protein sequence ID" value="PSB91594.1"/>
    <property type="molecule type" value="Genomic_DNA"/>
</dbReference>
<keyword evidence="7 9" id="KW-0472">Membrane</keyword>
<comment type="caution">
    <text evidence="11">The sequence shown here is derived from an EMBL/GenBank/DDBJ whole genome shotgun (WGS) entry which is preliminary data.</text>
</comment>
<feature type="domain" description="Cytochrome c" evidence="10">
    <location>
        <begin position="46"/>
        <end position="210"/>
    </location>
</feature>
<evidence type="ECO:0000256" key="2">
    <source>
        <dbReference type="ARBA" id="ARBA00022617"/>
    </source>
</evidence>
<reference evidence="11 12" key="1">
    <citation type="journal article" date="2017" name="Front. Microbiol.">
        <title>Genome of Ca. Pandoraea novymonadis, an Endosymbiotic Bacterium of the Trypanosomatid Novymonas esmeraldas.</title>
        <authorList>
            <person name="Kostygov A.Y."/>
            <person name="Butenko A."/>
            <person name="Nenarokova A."/>
            <person name="Tashyreva D."/>
            <person name="Flegontov P."/>
            <person name="Lukes J."/>
            <person name="Yurchenko V."/>
        </authorList>
    </citation>
    <scope>NUCLEOTIDE SEQUENCE [LARGE SCALE GENOMIC DNA]</scope>
    <source>
        <strain evidence="11 12">E262</strain>
    </source>
</reference>